<dbReference type="EMBL" id="JABYQT010000002">
    <property type="protein sequence ID" value="MBZ5486921.1"/>
    <property type="molecule type" value="Genomic_DNA"/>
</dbReference>
<reference evidence="1" key="1">
    <citation type="submission" date="2020-06" db="EMBL/GenBank/DDBJ databases">
        <title>Whole Genome Sequence of Halomonas aquamarina MB598.</title>
        <authorList>
            <person name="Pervaiz M."/>
            <person name="Fariq A."/>
            <person name="Yasmin A."/>
            <person name="Welch M."/>
        </authorList>
    </citation>
    <scope>NUCLEOTIDE SEQUENCE</scope>
    <source>
        <strain evidence="1">MB598</strain>
    </source>
</reference>
<accession>A0ACC5VT40</accession>
<gene>
    <name evidence="1" type="ORF">HW452_05215</name>
</gene>
<keyword evidence="2" id="KW-1185">Reference proteome</keyword>
<evidence type="ECO:0000313" key="2">
    <source>
        <dbReference type="Proteomes" id="UP001319846"/>
    </source>
</evidence>
<comment type="caution">
    <text evidence="1">The sequence shown here is derived from an EMBL/GenBank/DDBJ whole genome shotgun (WGS) entry which is preliminary data.</text>
</comment>
<evidence type="ECO:0000313" key="1">
    <source>
        <dbReference type="EMBL" id="MBZ5486921.1"/>
    </source>
</evidence>
<protein>
    <submittedName>
        <fullName evidence="1">Uncharacterized protein</fullName>
    </submittedName>
</protein>
<name>A0ACC5VT40_9GAMM</name>
<dbReference type="Proteomes" id="UP001319846">
    <property type="component" value="Unassembled WGS sequence"/>
</dbReference>
<organism evidence="1 2">
    <name type="scientific">Vreelandella aquamarina</name>
    <dbReference type="NCBI Taxonomy" id="77097"/>
    <lineage>
        <taxon>Bacteria</taxon>
        <taxon>Pseudomonadati</taxon>
        <taxon>Pseudomonadota</taxon>
        <taxon>Gammaproteobacteria</taxon>
        <taxon>Oceanospirillales</taxon>
        <taxon>Halomonadaceae</taxon>
        <taxon>Vreelandella</taxon>
    </lineage>
</organism>
<sequence length="112" mass="11842">MAELLAQIWLWALAPFQDPRIAAAVPAFLVSWLIGNRNTALVCAVIAFCTIKLIIWLSGIPAGGAYQLPVEAAAGVGAGMALMGVHGIQDRVQGLKFKTLLSSIADSIRGKR</sequence>
<proteinExistence type="predicted"/>